<dbReference type="HOGENOM" id="CLU_1389270_0_0_6"/>
<name>M4NN54_9GAMM</name>
<evidence type="ECO:0000256" key="1">
    <source>
        <dbReference type="SAM" id="SignalP"/>
    </source>
</evidence>
<dbReference type="STRING" id="666685.R2APBS1_2008"/>
<proteinExistence type="predicted"/>
<feature type="chain" id="PRO_5004056290" description="Toxin co-regulated pilus biosynthesis protein Q C-terminal domain-containing protein" evidence="1">
    <location>
        <begin position="32"/>
        <end position="196"/>
    </location>
</feature>
<reference evidence="3 4" key="1">
    <citation type="submission" date="2012-04" db="EMBL/GenBank/DDBJ databases">
        <title>Complete genome of Rhodanobacter sp. 2APBS1.</title>
        <authorList>
            <consortium name="US DOE Joint Genome Institute"/>
            <person name="Huntemann M."/>
            <person name="Wei C.-L."/>
            <person name="Han J."/>
            <person name="Detter J.C."/>
            <person name="Han C."/>
            <person name="Tapia R."/>
            <person name="Munk A.C.C."/>
            <person name="Chen A."/>
            <person name="Krypides N."/>
            <person name="Mavromatis K."/>
            <person name="Markowitz V."/>
            <person name="Szeto E."/>
            <person name="Ivanova N."/>
            <person name="Mikhailova N."/>
            <person name="Ovchinnikova G."/>
            <person name="Pagani I."/>
            <person name="Pati A."/>
            <person name="Goodwin L."/>
            <person name="Peters L."/>
            <person name="Pitluck S."/>
            <person name="Woyke T."/>
            <person name="Prakash O."/>
            <person name="Elkins J."/>
            <person name="Brown S."/>
            <person name="Palumbo A."/>
            <person name="Hemme C."/>
            <person name="Zhou J."/>
            <person name="Watson D."/>
            <person name="Jardine P."/>
            <person name="Kostka J."/>
            <person name="Green S."/>
        </authorList>
    </citation>
    <scope>NUCLEOTIDE SEQUENCE [LARGE SCALE GENOMIC DNA]</scope>
    <source>
        <strain evidence="3 4">2APBS1</strain>
    </source>
</reference>
<keyword evidence="4" id="KW-1185">Reference proteome</keyword>
<dbReference type="InterPro" id="IPR018927">
    <property type="entry name" value="Pilus_synth_Q_C"/>
</dbReference>
<evidence type="ECO:0000313" key="4">
    <source>
        <dbReference type="Proteomes" id="UP000011859"/>
    </source>
</evidence>
<dbReference type="EMBL" id="CP003470">
    <property type="protein sequence ID" value="AGG89131.1"/>
    <property type="molecule type" value="Genomic_DNA"/>
</dbReference>
<dbReference type="GeneID" id="72428741"/>
<feature type="domain" description="Toxin co-regulated pilus biosynthesis protein Q C-terminal" evidence="2">
    <location>
        <begin position="115"/>
        <end position="194"/>
    </location>
</feature>
<protein>
    <recommendedName>
        <fullName evidence="2">Toxin co-regulated pilus biosynthesis protein Q C-terminal domain-containing protein</fullName>
    </recommendedName>
</protein>
<gene>
    <name evidence="3" type="ORF">R2APBS1_2008</name>
</gene>
<evidence type="ECO:0000313" key="3">
    <source>
        <dbReference type="EMBL" id="AGG89131.1"/>
    </source>
</evidence>
<evidence type="ECO:0000259" key="2">
    <source>
        <dbReference type="Pfam" id="PF10671"/>
    </source>
</evidence>
<dbReference type="eggNOG" id="ENOG5030VZC">
    <property type="taxonomic scope" value="Bacteria"/>
</dbReference>
<dbReference type="Gene3D" id="3.55.50.70">
    <property type="match status" value="1"/>
</dbReference>
<dbReference type="RefSeq" id="WP_015447856.1">
    <property type="nucleotide sequence ID" value="NC_020541.1"/>
</dbReference>
<dbReference type="Pfam" id="PF10671">
    <property type="entry name" value="TcpQ"/>
    <property type="match status" value="1"/>
</dbReference>
<organism evidence="3 4">
    <name type="scientific">Rhodanobacter denitrificans</name>
    <dbReference type="NCBI Taxonomy" id="666685"/>
    <lineage>
        <taxon>Bacteria</taxon>
        <taxon>Pseudomonadati</taxon>
        <taxon>Pseudomonadota</taxon>
        <taxon>Gammaproteobacteria</taxon>
        <taxon>Lysobacterales</taxon>
        <taxon>Rhodanobacteraceae</taxon>
        <taxon>Rhodanobacter</taxon>
    </lineage>
</organism>
<keyword evidence="1" id="KW-0732">Signal</keyword>
<feature type="signal peptide" evidence="1">
    <location>
        <begin position="1"/>
        <end position="31"/>
    </location>
</feature>
<accession>M4NN54</accession>
<sequence length="196" mass="20927" precursor="true">MHIAKPFGRMATAGVACAAVFIGAVTPTLHAQSTGSSPSWASPIDDVTGRQTIAVPVQPAAPSIAMSRTTVMNARQALVGAPPLPRSASVTPAQTVPLGRAVTTRPQPEPPIAEQWSSGRDLTLHAVVYSWAHRAGWRVLWRASSDRRIEAPLTFDGSFQAALRGVFGLYAKTSNPLRVDTYPDQRPPLVVVSEDR</sequence>
<dbReference type="AlphaFoldDB" id="M4NN54"/>
<dbReference type="Proteomes" id="UP000011859">
    <property type="component" value="Chromosome"/>
</dbReference>
<dbReference type="KEGG" id="rhd:R2APBS1_2008"/>
<dbReference type="OrthoDB" id="8527469at2"/>